<feature type="domain" description="Peptidase M12B propeptide" evidence="3">
    <location>
        <begin position="45"/>
        <end position="135"/>
    </location>
</feature>
<feature type="signal peptide" evidence="2">
    <location>
        <begin position="1"/>
        <end position="25"/>
    </location>
</feature>
<evidence type="ECO:0000259" key="3">
    <source>
        <dbReference type="Pfam" id="PF01562"/>
    </source>
</evidence>
<keyword evidence="5" id="KW-1185">Reference proteome</keyword>
<dbReference type="Proteomes" id="UP001352852">
    <property type="component" value="Unassembled WGS sequence"/>
</dbReference>
<dbReference type="Pfam" id="PF01562">
    <property type="entry name" value="Pep_M12B_propep"/>
    <property type="match status" value="1"/>
</dbReference>
<dbReference type="EMBL" id="JAHUTJ010018172">
    <property type="protein sequence ID" value="MED6271365.1"/>
    <property type="molecule type" value="Genomic_DNA"/>
</dbReference>
<feature type="chain" id="PRO_5045922554" description="Peptidase M12B propeptide domain-containing protein" evidence="2">
    <location>
        <begin position="26"/>
        <end position="180"/>
    </location>
</feature>
<keyword evidence="1" id="KW-1015">Disulfide bond</keyword>
<accession>A0ABU7DB97</accession>
<evidence type="ECO:0000313" key="5">
    <source>
        <dbReference type="Proteomes" id="UP001352852"/>
    </source>
</evidence>
<reference evidence="4 5" key="1">
    <citation type="submission" date="2021-06" db="EMBL/GenBank/DDBJ databases">
        <authorList>
            <person name="Palmer J.M."/>
        </authorList>
    </citation>
    <scope>NUCLEOTIDE SEQUENCE [LARGE SCALE GENOMIC DNA]</scope>
    <source>
        <strain evidence="4 5">CL_MEX2019</strain>
        <tissue evidence="4">Muscle</tissue>
    </source>
</reference>
<dbReference type="PANTHER" id="PTHR11905">
    <property type="entry name" value="ADAM A DISINTEGRIN AND METALLOPROTEASE DOMAIN"/>
    <property type="match status" value="1"/>
</dbReference>
<protein>
    <recommendedName>
        <fullName evidence="3">Peptidase M12B propeptide domain-containing protein</fullName>
    </recommendedName>
</protein>
<dbReference type="InterPro" id="IPR002870">
    <property type="entry name" value="Peptidase_M12B_N"/>
</dbReference>
<proteinExistence type="predicted"/>
<gene>
    <name evidence="4" type="ORF">CHARACLAT_019532</name>
</gene>
<evidence type="ECO:0000256" key="1">
    <source>
        <dbReference type="ARBA" id="ARBA00023157"/>
    </source>
</evidence>
<comment type="caution">
    <text evidence="4">The sequence shown here is derived from an EMBL/GenBank/DDBJ whole genome shotgun (WGS) entry which is preliminary data.</text>
</comment>
<dbReference type="PANTHER" id="PTHR11905:SF159">
    <property type="entry name" value="ADAM METALLOPROTEASE"/>
    <property type="match status" value="1"/>
</dbReference>
<evidence type="ECO:0000313" key="4">
    <source>
        <dbReference type="EMBL" id="MED6271365.1"/>
    </source>
</evidence>
<name>A0ABU7DB97_9TELE</name>
<sequence>MEKLWRTALVCTVVIVLVATEITGGHEDEIGKSQAAFLSSLGQYEIAIPVRVGPNGEMLDTNRTEYHQRRRRSTEDRLPDSLFYQLSTSQNNFLLNLTLQGGLLSRQFRVEYWKRGQLAWSHPYSPHCHYTGHLQDQPHSSKVALSNCNGLVRPTSCCWSYNRADTASSRSETLDSYFKA</sequence>
<evidence type="ECO:0000256" key="2">
    <source>
        <dbReference type="SAM" id="SignalP"/>
    </source>
</evidence>
<organism evidence="4 5">
    <name type="scientific">Characodon lateralis</name>
    <dbReference type="NCBI Taxonomy" id="208331"/>
    <lineage>
        <taxon>Eukaryota</taxon>
        <taxon>Metazoa</taxon>
        <taxon>Chordata</taxon>
        <taxon>Craniata</taxon>
        <taxon>Vertebrata</taxon>
        <taxon>Euteleostomi</taxon>
        <taxon>Actinopterygii</taxon>
        <taxon>Neopterygii</taxon>
        <taxon>Teleostei</taxon>
        <taxon>Neoteleostei</taxon>
        <taxon>Acanthomorphata</taxon>
        <taxon>Ovalentaria</taxon>
        <taxon>Atherinomorphae</taxon>
        <taxon>Cyprinodontiformes</taxon>
        <taxon>Goodeidae</taxon>
        <taxon>Characodon</taxon>
    </lineage>
</organism>
<keyword evidence="2" id="KW-0732">Signal</keyword>